<organism evidence="1">
    <name type="scientific">Cryptococcus bacillisporus CA1280</name>
    <dbReference type="NCBI Taxonomy" id="1296109"/>
    <lineage>
        <taxon>Eukaryota</taxon>
        <taxon>Fungi</taxon>
        <taxon>Dikarya</taxon>
        <taxon>Basidiomycota</taxon>
        <taxon>Agaricomycotina</taxon>
        <taxon>Tremellomycetes</taxon>
        <taxon>Tremellales</taxon>
        <taxon>Cryptococcaceae</taxon>
        <taxon>Cryptococcus</taxon>
        <taxon>Cryptococcus gattii species complex</taxon>
    </lineage>
</organism>
<protein>
    <submittedName>
        <fullName evidence="1">Uncharacterized protein</fullName>
    </submittedName>
</protein>
<name>A0A0D0VAV0_CRYGA</name>
<reference evidence="1" key="1">
    <citation type="submission" date="2015-01" db="EMBL/GenBank/DDBJ databases">
        <title>The Genome Sequence of Cryptococcus gattii CA1280.</title>
        <authorList>
            <consortium name="The Broad Institute Genomics Platform"/>
            <person name="Cuomo C."/>
            <person name="Litvintseva A."/>
            <person name="Chen Y."/>
            <person name="Heitman J."/>
            <person name="Sun S."/>
            <person name="Springer D."/>
            <person name="Dromer F."/>
            <person name="Young S."/>
            <person name="Zeng Q."/>
            <person name="Gargeya S."/>
            <person name="Abouelleil A."/>
            <person name="Alvarado L."/>
            <person name="Chapman S.B."/>
            <person name="Gainer-Dewar J."/>
            <person name="Goldberg J."/>
            <person name="Griggs A."/>
            <person name="Gujja S."/>
            <person name="Hansen M."/>
            <person name="Howarth C."/>
            <person name="Imamovic A."/>
            <person name="Larimer J."/>
            <person name="Murphy C."/>
            <person name="Naylor J."/>
            <person name="Pearson M."/>
            <person name="Priest M."/>
            <person name="Roberts A."/>
            <person name="Saif S."/>
            <person name="Shea T."/>
            <person name="Sykes S."/>
            <person name="Wortman J."/>
            <person name="Nusbaum C."/>
            <person name="Birren B."/>
        </authorList>
    </citation>
    <scope>NUCLEOTIDE SEQUENCE [LARGE SCALE GENOMIC DNA]</scope>
    <source>
        <strain evidence="1">CA1280</strain>
    </source>
</reference>
<dbReference type="HOGENOM" id="CLU_1562821_0_0_1"/>
<evidence type="ECO:0000313" key="1">
    <source>
        <dbReference type="EMBL" id="KIR44661.1"/>
    </source>
</evidence>
<dbReference type="EMBL" id="KN847996">
    <property type="protein sequence ID" value="KIR44661.1"/>
    <property type="molecule type" value="Genomic_DNA"/>
</dbReference>
<gene>
    <name evidence="1" type="ORF">I312_06153</name>
</gene>
<sequence length="171" mass="19471">MGREVKVGVSRDKKREVCVLFLVPGRRGEIGHRWVGGMVVHLNNGEEKGMEDVASQYWYGWEDWAVSQPWDYVKEDDKEQVKITEEVPWRDVMGRLAEVIGSVGGCAPSRSEFDTHMQRVTYPVVRLAIMIMKGRKKVRAPGAVIMMELGKGKGSARSHVKYFAVLYEGEW</sequence>
<proteinExistence type="predicted"/>
<dbReference type="OrthoDB" id="2568964at2759"/>
<accession>A0A0D0VAV0</accession>
<dbReference type="AlphaFoldDB" id="A0A0D0VAV0"/>